<dbReference type="EMBL" id="JBHUFU010000001">
    <property type="protein sequence ID" value="MFD1828235.1"/>
    <property type="molecule type" value="Genomic_DNA"/>
</dbReference>
<dbReference type="InterPro" id="IPR016840">
    <property type="entry name" value="Glyco_hydro_43_endo_a_Ara-ase"/>
</dbReference>
<reference evidence="7" key="1">
    <citation type="journal article" date="2019" name="Int. J. Syst. Evol. Microbiol.">
        <title>The Global Catalogue of Microorganisms (GCM) 10K type strain sequencing project: providing services to taxonomists for standard genome sequencing and annotation.</title>
        <authorList>
            <consortium name="The Broad Institute Genomics Platform"/>
            <consortium name="The Broad Institute Genome Sequencing Center for Infectious Disease"/>
            <person name="Wu L."/>
            <person name="Ma J."/>
        </authorList>
    </citation>
    <scope>NUCLEOTIDE SEQUENCE [LARGE SCALE GENOMIC DNA]</scope>
    <source>
        <strain evidence="7">CGMCC 4.7455</strain>
    </source>
</reference>
<dbReference type="PIRSF" id="PIRSF026534">
    <property type="entry name" value="Endo_alpha-L-arabinosidase"/>
    <property type="match status" value="1"/>
</dbReference>
<evidence type="ECO:0000256" key="5">
    <source>
        <dbReference type="PIRNR" id="PIRNR026534"/>
    </source>
</evidence>
<dbReference type="RefSeq" id="WP_380895610.1">
    <property type="nucleotide sequence ID" value="NZ_JBHUFU010000001.1"/>
</dbReference>
<evidence type="ECO:0000256" key="1">
    <source>
        <dbReference type="ARBA" id="ARBA00004834"/>
    </source>
</evidence>
<dbReference type="Gene3D" id="2.115.10.20">
    <property type="entry name" value="Glycosyl hydrolase domain, family 43"/>
    <property type="match status" value="1"/>
</dbReference>
<sequence>MNDRTRHPHRPAGTGPRRSPVALAAVLLGLLVALVPGSAHAYPLPGRVTGDVSVHDPSMIRLDDGRYVLYSTHDGPQARISTDRVRFTHAGPAFPDPPSWWAGYSPERSPWAPDISKHNGRYWLYYSLSTFGSSHSAIGVATSTSGLPGTWTDRGIVHSTTSNSGYNAIDPNLFVDDDGTWWLTFGSWWSGIKTIRLDPATGKQHAGDRTLYSVAARNPTSNGIEGPTLIKRGGHYYLFASFDKCCAGTDSTYSIRVGRSTSPTGPFRDRRGVDMRNNGGTVVLETHGRVIGPGGQSVLADTDGDLLVYHYYDGGNNGSPTLGINLMRWDAGWPVAH</sequence>
<evidence type="ECO:0000313" key="6">
    <source>
        <dbReference type="EMBL" id="MFD1828235.1"/>
    </source>
</evidence>
<accession>A0ABW4PE98</accession>
<keyword evidence="3 5" id="KW-0378">Hydrolase</keyword>
<dbReference type="Proteomes" id="UP001597365">
    <property type="component" value="Unassembled WGS sequence"/>
</dbReference>
<gene>
    <name evidence="6" type="ORF">ACFSJS_00975</name>
</gene>
<organism evidence="6 7">
    <name type="scientific">Streptomyces desertarenae</name>
    <dbReference type="NCBI Taxonomy" id="2666184"/>
    <lineage>
        <taxon>Bacteria</taxon>
        <taxon>Bacillati</taxon>
        <taxon>Actinomycetota</taxon>
        <taxon>Actinomycetes</taxon>
        <taxon>Kitasatosporales</taxon>
        <taxon>Streptomycetaceae</taxon>
        <taxon>Streptomyces</taxon>
    </lineage>
</organism>
<dbReference type="InterPro" id="IPR023296">
    <property type="entry name" value="Glyco_hydro_beta-prop_sf"/>
</dbReference>
<dbReference type="PANTHER" id="PTHR43301:SF3">
    <property type="entry name" value="ARABINAN ENDO-1,5-ALPHA-L-ARABINOSIDASE A-RELATED"/>
    <property type="match status" value="1"/>
</dbReference>
<dbReference type="Pfam" id="PF04616">
    <property type="entry name" value="Glyco_hydro_43"/>
    <property type="match status" value="1"/>
</dbReference>
<proteinExistence type="inferred from homology"/>
<evidence type="ECO:0000256" key="4">
    <source>
        <dbReference type="ARBA" id="ARBA00023295"/>
    </source>
</evidence>
<name>A0ABW4PE98_9ACTN</name>
<keyword evidence="4 5" id="KW-0326">Glycosidase</keyword>
<dbReference type="InterPro" id="IPR050727">
    <property type="entry name" value="GH43_arabinanases"/>
</dbReference>
<dbReference type="CDD" id="cd08998">
    <property type="entry name" value="GH43_Arb43a-like"/>
    <property type="match status" value="1"/>
</dbReference>
<evidence type="ECO:0000313" key="7">
    <source>
        <dbReference type="Proteomes" id="UP001597365"/>
    </source>
</evidence>
<keyword evidence="7" id="KW-1185">Reference proteome</keyword>
<evidence type="ECO:0000256" key="3">
    <source>
        <dbReference type="ARBA" id="ARBA00022801"/>
    </source>
</evidence>
<protein>
    <submittedName>
        <fullName evidence="6">Arabinan endo-1,5-alpha-L-arabinosidase</fullName>
    </submittedName>
</protein>
<dbReference type="InterPro" id="IPR006710">
    <property type="entry name" value="Glyco_hydro_43"/>
</dbReference>
<comment type="caution">
    <text evidence="6">The sequence shown here is derived from an EMBL/GenBank/DDBJ whole genome shotgun (WGS) entry which is preliminary data.</text>
</comment>
<dbReference type="SUPFAM" id="SSF75005">
    <property type="entry name" value="Arabinanase/levansucrase/invertase"/>
    <property type="match status" value="1"/>
</dbReference>
<comment type="pathway">
    <text evidence="1 5">Glycan metabolism; L-arabinan degradation.</text>
</comment>
<evidence type="ECO:0000256" key="2">
    <source>
        <dbReference type="ARBA" id="ARBA00009865"/>
    </source>
</evidence>
<dbReference type="PANTHER" id="PTHR43301">
    <property type="entry name" value="ARABINAN ENDO-1,5-ALPHA-L-ARABINOSIDASE"/>
    <property type="match status" value="1"/>
</dbReference>
<comment type="similarity">
    <text evidence="2 5">Belongs to the glycosyl hydrolase 43 family.</text>
</comment>